<gene>
    <name evidence="2" type="ORF">FHS48_000128</name>
</gene>
<feature type="compositionally biased region" description="Basic and acidic residues" evidence="1">
    <location>
        <begin position="27"/>
        <end position="37"/>
    </location>
</feature>
<proteinExistence type="predicted"/>
<sequence>MFHPAGQQVAQARVGKDRAQFRHGSQRLKDPGDDRAARAAAQGQRIGAAGRIHIVHENGHRLLCRR</sequence>
<dbReference type="EMBL" id="JACIIX010000001">
    <property type="protein sequence ID" value="MBB6208747.1"/>
    <property type="molecule type" value="Genomic_DNA"/>
</dbReference>
<feature type="region of interest" description="Disordered" evidence="1">
    <location>
        <begin position="1"/>
        <end position="44"/>
    </location>
</feature>
<protein>
    <submittedName>
        <fullName evidence="2">Uncharacterized protein</fullName>
    </submittedName>
</protein>
<accession>A0A7W9ZC36</accession>
<organism evidence="2 3">
    <name type="scientific">Novispirillum itersonii</name>
    <name type="common">Aquaspirillum itersonii</name>
    <dbReference type="NCBI Taxonomy" id="189"/>
    <lineage>
        <taxon>Bacteria</taxon>
        <taxon>Pseudomonadati</taxon>
        <taxon>Pseudomonadota</taxon>
        <taxon>Alphaproteobacteria</taxon>
        <taxon>Rhodospirillales</taxon>
        <taxon>Novispirillaceae</taxon>
        <taxon>Novispirillum</taxon>
    </lineage>
</organism>
<comment type="caution">
    <text evidence="2">The sequence shown here is derived from an EMBL/GenBank/DDBJ whole genome shotgun (WGS) entry which is preliminary data.</text>
</comment>
<reference evidence="2 3" key="1">
    <citation type="submission" date="2020-08" db="EMBL/GenBank/DDBJ databases">
        <title>Genomic Encyclopedia of Type Strains, Phase IV (KMG-IV): sequencing the most valuable type-strain genomes for metagenomic binning, comparative biology and taxonomic classification.</title>
        <authorList>
            <person name="Goeker M."/>
        </authorList>
    </citation>
    <scope>NUCLEOTIDE SEQUENCE [LARGE SCALE GENOMIC DNA]</scope>
    <source>
        <strain evidence="2 3">DSM 11590</strain>
    </source>
</reference>
<evidence type="ECO:0000313" key="3">
    <source>
        <dbReference type="Proteomes" id="UP000544872"/>
    </source>
</evidence>
<keyword evidence="3" id="KW-1185">Reference proteome</keyword>
<dbReference type="Proteomes" id="UP000544872">
    <property type="component" value="Unassembled WGS sequence"/>
</dbReference>
<evidence type="ECO:0000256" key="1">
    <source>
        <dbReference type="SAM" id="MobiDB-lite"/>
    </source>
</evidence>
<evidence type="ECO:0000313" key="2">
    <source>
        <dbReference type="EMBL" id="MBB6208747.1"/>
    </source>
</evidence>
<name>A0A7W9ZC36_NOVIT</name>
<dbReference type="AlphaFoldDB" id="A0A7W9ZC36"/>
<dbReference type="RefSeq" id="WP_184261409.1">
    <property type="nucleotide sequence ID" value="NZ_JACIIX010000001.1"/>
</dbReference>